<reference evidence="6 7" key="1">
    <citation type="submission" date="2015-08" db="EMBL/GenBank/DDBJ databases">
        <authorList>
            <person name="Babu N.S."/>
            <person name="Beckwith C.J."/>
            <person name="Beseler K.G."/>
            <person name="Brison A."/>
            <person name="Carone J.V."/>
            <person name="Caskin T.P."/>
            <person name="Diamond M."/>
            <person name="Durham M.E."/>
            <person name="Foxe J.M."/>
            <person name="Go M."/>
            <person name="Henderson B.A."/>
            <person name="Jones I.B."/>
            <person name="McGettigan J.A."/>
            <person name="Micheletti S.J."/>
            <person name="Nasrallah M.E."/>
            <person name="Ortiz D."/>
            <person name="Piller C.R."/>
            <person name="Privatt S.R."/>
            <person name="Schneider S.L."/>
            <person name="Sharp S."/>
            <person name="Smith T.C."/>
            <person name="Stanton J.D."/>
            <person name="Ullery H.E."/>
            <person name="Wilson R.J."/>
            <person name="Serrano M.G."/>
            <person name="Buck G."/>
            <person name="Lee V."/>
            <person name="Wang Y."/>
            <person name="Carvalho R."/>
            <person name="Voegtly L."/>
            <person name="Shi R."/>
            <person name="Duckworth R."/>
            <person name="Johnson A."/>
            <person name="Loviza R."/>
            <person name="Walstead R."/>
            <person name="Shah Z."/>
            <person name="Kiflezghi M."/>
            <person name="Wade K."/>
            <person name="Ball S.L."/>
            <person name="Bradley K.W."/>
            <person name="Asai D.J."/>
            <person name="Bowman C.A."/>
            <person name="Russell D.A."/>
            <person name="Pope W.H."/>
            <person name="Jacobs-Sera D."/>
            <person name="Hendrix R.W."/>
            <person name="Hatfull G.F."/>
        </authorList>
    </citation>
    <scope>NUCLEOTIDE SEQUENCE [LARGE SCALE GENOMIC DNA]</scope>
    <source>
        <strain evidence="6 7">DSM 27710</strain>
    </source>
</reference>
<dbReference type="SUPFAM" id="SSF48179">
    <property type="entry name" value="6-phosphogluconate dehydrogenase C-terminal domain-like"/>
    <property type="match status" value="1"/>
</dbReference>
<dbReference type="PANTHER" id="PTHR43580:SF2">
    <property type="entry name" value="CYTOKINE-LIKE NUCLEAR FACTOR N-PAC"/>
    <property type="match status" value="1"/>
</dbReference>
<dbReference type="InterPro" id="IPR029154">
    <property type="entry name" value="HIBADH-like_NADP-bd"/>
</dbReference>
<dbReference type="OrthoDB" id="9777604at2"/>
<dbReference type="SUPFAM" id="SSF51735">
    <property type="entry name" value="NAD(P)-binding Rossmann-fold domains"/>
    <property type="match status" value="1"/>
</dbReference>
<dbReference type="GO" id="GO:0050661">
    <property type="term" value="F:NADP binding"/>
    <property type="evidence" value="ECO:0007669"/>
    <property type="project" value="InterPro"/>
</dbReference>
<evidence type="ECO:0000256" key="1">
    <source>
        <dbReference type="ARBA" id="ARBA00023002"/>
    </source>
</evidence>
<dbReference type="Pfam" id="PF14833">
    <property type="entry name" value="NAD_binding_11"/>
    <property type="match status" value="1"/>
</dbReference>
<protein>
    <submittedName>
        <fullName evidence="6">6-phosphogluconate dehydrogenase, NAD-binding</fullName>
    </submittedName>
</protein>
<sequence>MTSRIGFVGLGHMGSPIAENLIRSGHSLRIFNRTSEKVAPFVEMGAEQAATPADAASPGGIVFSMIANDRVMEIVTLEEHGILERLGKGGVHVSMSTLSPALARKLEKAHRERGAEYVAAPVFGRPEAAAARKLWICVAGAAGARARVRPLMEELGQGVFEVGDEPAEANVVKLANNFLIAAAMEAMAEAFTLGEKNGVPREKLAEIVGKTLFACPIYQGYGKAIAEERFEPAGFGLMLGLKDVKLALDTAEESQVPMPLAQLVHGRLLSAMARGRGKLDWAALALGAKEDAGLGEQ</sequence>
<dbReference type="Gene3D" id="1.10.1040.10">
    <property type="entry name" value="N-(1-d-carboxylethyl)-l-norvaline Dehydrogenase, domain 2"/>
    <property type="match status" value="1"/>
</dbReference>
<feature type="domain" description="6-phosphogluconate dehydrogenase NADP-binding" evidence="4">
    <location>
        <begin position="4"/>
        <end position="163"/>
    </location>
</feature>
<dbReference type="InterPro" id="IPR015815">
    <property type="entry name" value="HIBADH-related"/>
</dbReference>
<dbReference type="InterPro" id="IPR036291">
    <property type="entry name" value="NAD(P)-bd_dom_sf"/>
</dbReference>
<evidence type="ECO:0000256" key="2">
    <source>
        <dbReference type="ARBA" id="ARBA00023027"/>
    </source>
</evidence>
<dbReference type="GO" id="GO:0016491">
    <property type="term" value="F:oxidoreductase activity"/>
    <property type="evidence" value="ECO:0007669"/>
    <property type="project" value="UniProtKB-KW"/>
</dbReference>
<dbReference type="InterPro" id="IPR051265">
    <property type="entry name" value="HIBADH-related_NP60_sf"/>
</dbReference>
<evidence type="ECO:0000256" key="3">
    <source>
        <dbReference type="PIRSR" id="PIRSR000103-1"/>
    </source>
</evidence>
<dbReference type="EMBL" id="CP012332">
    <property type="protein sequence ID" value="AKU92452.1"/>
    <property type="molecule type" value="Genomic_DNA"/>
</dbReference>
<keyword evidence="1" id="KW-0560">Oxidoreductase</keyword>
<gene>
    <name evidence="6" type="ORF">AKJ08_2839</name>
</gene>
<evidence type="ECO:0000313" key="7">
    <source>
        <dbReference type="Proteomes" id="UP000055590"/>
    </source>
</evidence>
<dbReference type="RefSeq" id="WP_050726619.1">
    <property type="nucleotide sequence ID" value="NZ_CP012332.1"/>
</dbReference>
<dbReference type="AlphaFoldDB" id="A0A0K1PG19"/>
<dbReference type="Proteomes" id="UP000055590">
    <property type="component" value="Chromosome"/>
</dbReference>
<keyword evidence="7" id="KW-1185">Reference proteome</keyword>
<organism evidence="6 7">
    <name type="scientific">Vulgatibacter incomptus</name>
    <dbReference type="NCBI Taxonomy" id="1391653"/>
    <lineage>
        <taxon>Bacteria</taxon>
        <taxon>Pseudomonadati</taxon>
        <taxon>Myxococcota</taxon>
        <taxon>Myxococcia</taxon>
        <taxon>Myxococcales</taxon>
        <taxon>Cystobacterineae</taxon>
        <taxon>Vulgatibacteraceae</taxon>
        <taxon>Vulgatibacter</taxon>
    </lineage>
</organism>
<dbReference type="InterPro" id="IPR013328">
    <property type="entry name" value="6PGD_dom2"/>
</dbReference>
<dbReference type="InterPro" id="IPR006115">
    <property type="entry name" value="6PGDH_NADP-bd"/>
</dbReference>
<dbReference type="KEGG" id="vin:AKJ08_2839"/>
<evidence type="ECO:0000259" key="4">
    <source>
        <dbReference type="Pfam" id="PF03446"/>
    </source>
</evidence>
<name>A0A0K1PG19_9BACT</name>
<dbReference type="GO" id="GO:0051287">
    <property type="term" value="F:NAD binding"/>
    <property type="evidence" value="ECO:0007669"/>
    <property type="project" value="InterPro"/>
</dbReference>
<feature type="active site" evidence="3">
    <location>
        <position position="173"/>
    </location>
</feature>
<accession>A0A0K1PG19</accession>
<feature type="domain" description="3-hydroxyisobutyrate dehydrogenase-like NAD-binding" evidence="5">
    <location>
        <begin position="169"/>
        <end position="284"/>
    </location>
</feature>
<proteinExistence type="predicted"/>
<evidence type="ECO:0000259" key="5">
    <source>
        <dbReference type="Pfam" id="PF14833"/>
    </source>
</evidence>
<dbReference type="Gene3D" id="3.40.50.720">
    <property type="entry name" value="NAD(P)-binding Rossmann-like Domain"/>
    <property type="match status" value="1"/>
</dbReference>
<dbReference type="STRING" id="1391653.AKJ08_2839"/>
<dbReference type="PANTHER" id="PTHR43580">
    <property type="entry name" value="OXIDOREDUCTASE GLYR1-RELATED"/>
    <property type="match status" value="1"/>
</dbReference>
<evidence type="ECO:0000313" key="6">
    <source>
        <dbReference type="EMBL" id="AKU92452.1"/>
    </source>
</evidence>
<keyword evidence="2" id="KW-0520">NAD</keyword>
<dbReference type="PIRSF" id="PIRSF000103">
    <property type="entry name" value="HIBADH"/>
    <property type="match status" value="1"/>
</dbReference>
<dbReference type="Pfam" id="PF03446">
    <property type="entry name" value="NAD_binding_2"/>
    <property type="match status" value="1"/>
</dbReference>
<dbReference type="InterPro" id="IPR008927">
    <property type="entry name" value="6-PGluconate_DH-like_C_sf"/>
</dbReference>